<dbReference type="RefSeq" id="WP_073599085.1">
    <property type="nucleotide sequence ID" value="NZ_MRCB01000007.1"/>
</dbReference>
<dbReference type="AlphaFoldDB" id="A0A1U7HKN4"/>
<feature type="chain" id="PRO_5027156188" description="Phosphate-binding protein" evidence="4">
    <location>
        <begin position="21"/>
        <end position="339"/>
    </location>
</feature>
<feature type="signal peptide" evidence="4">
    <location>
        <begin position="1"/>
        <end position="20"/>
    </location>
</feature>
<proteinExistence type="inferred from homology"/>
<evidence type="ECO:0000313" key="6">
    <source>
        <dbReference type="EMBL" id="OKH24098.1"/>
    </source>
</evidence>
<sequence length="339" mass="37799">MNIKVCGWAIALSFSTLVTGCSVPPTSTSQIQQQPIVIDGSSTVFPLTDEVVKEYQFERSDAPEITVAFSGTGGGFRKFCAGETDINNASRPIVNKEIEACKANQVKYIELPVAYDALTIVIHPSNTWAQSLTLEELKKIWEPAAQGKITRWNQIRPEWPDKPLNLYGAGRDSGTFDYFTEIVVGKVGASRNDYIASEDDYELMRRVRNDPNGLGYFGYAYYEESQTLLKAVAIDEGRGPVLPSSETVLEGQYKSLARPLFIYVNAKLLEEKPGLQDFVQFYLVNAENLAKVVGYVPLSDEAYTLALDHFQSRKVGTAFAGHSEKLTLQELLKREKRLE</sequence>
<evidence type="ECO:0000256" key="3">
    <source>
        <dbReference type="ARBA" id="ARBA00022729"/>
    </source>
</evidence>
<evidence type="ECO:0000256" key="4">
    <source>
        <dbReference type="RuleBase" id="RU367119"/>
    </source>
</evidence>
<evidence type="ECO:0000259" key="5">
    <source>
        <dbReference type="Pfam" id="PF12849"/>
    </source>
</evidence>
<evidence type="ECO:0000256" key="1">
    <source>
        <dbReference type="ARBA" id="ARBA00008725"/>
    </source>
</evidence>
<dbReference type="NCBIfam" id="TIGR02136">
    <property type="entry name" value="ptsS_2"/>
    <property type="match status" value="1"/>
</dbReference>
<dbReference type="PROSITE" id="PS51257">
    <property type="entry name" value="PROKAR_LIPOPROTEIN"/>
    <property type="match status" value="1"/>
</dbReference>
<organism evidence="6 7">
    <name type="scientific">Hydrococcus rivularis NIES-593</name>
    <dbReference type="NCBI Taxonomy" id="1921803"/>
    <lineage>
        <taxon>Bacteria</taxon>
        <taxon>Bacillati</taxon>
        <taxon>Cyanobacteriota</taxon>
        <taxon>Cyanophyceae</taxon>
        <taxon>Pleurocapsales</taxon>
        <taxon>Hydrococcaceae</taxon>
        <taxon>Hydrococcus</taxon>
    </lineage>
</organism>
<gene>
    <name evidence="6" type="ORF">NIES593_08005</name>
</gene>
<dbReference type="OrthoDB" id="9790048at2"/>
<dbReference type="SUPFAM" id="SSF53850">
    <property type="entry name" value="Periplasmic binding protein-like II"/>
    <property type="match status" value="1"/>
</dbReference>
<evidence type="ECO:0000313" key="7">
    <source>
        <dbReference type="Proteomes" id="UP000186868"/>
    </source>
</evidence>
<keyword evidence="4" id="KW-0592">Phosphate transport</keyword>
<dbReference type="InterPro" id="IPR024370">
    <property type="entry name" value="PBP_domain"/>
</dbReference>
<name>A0A1U7HKN4_9CYAN</name>
<comment type="function">
    <text evidence="4">Involved in the system for phosphate transport across the cytoplasmic membrane.</text>
</comment>
<reference evidence="6 7" key="1">
    <citation type="submission" date="2016-11" db="EMBL/GenBank/DDBJ databases">
        <title>Draft Genome Sequences of Nine Cyanobacterial Strains from Diverse Habitats.</title>
        <authorList>
            <person name="Zhu T."/>
            <person name="Hou S."/>
            <person name="Lu X."/>
            <person name="Hess W.R."/>
        </authorList>
    </citation>
    <scope>NUCLEOTIDE SEQUENCE [LARGE SCALE GENOMIC DNA]</scope>
    <source>
        <strain evidence="6 7">NIES-593</strain>
    </source>
</reference>
<comment type="similarity">
    <text evidence="1 4">Belongs to the PstS family.</text>
</comment>
<dbReference type="STRING" id="1921803.NIES593_08005"/>
<dbReference type="CDD" id="cd13654">
    <property type="entry name" value="PBP2_phosphate_like_2"/>
    <property type="match status" value="1"/>
</dbReference>
<dbReference type="EMBL" id="MRCB01000007">
    <property type="protein sequence ID" value="OKH24098.1"/>
    <property type="molecule type" value="Genomic_DNA"/>
</dbReference>
<dbReference type="Pfam" id="PF12849">
    <property type="entry name" value="PBP_like_2"/>
    <property type="match status" value="1"/>
</dbReference>
<dbReference type="PANTHER" id="PTHR30570:SF1">
    <property type="entry name" value="PHOSPHATE-BINDING PROTEIN PSTS"/>
    <property type="match status" value="1"/>
</dbReference>
<dbReference type="Gene3D" id="3.40.190.10">
    <property type="entry name" value="Periplasmic binding protein-like II"/>
    <property type="match status" value="2"/>
</dbReference>
<keyword evidence="7" id="KW-1185">Reference proteome</keyword>
<dbReference type="GO" id="GO:0042301">
    <property type="term" value="F:phosphate ion binding"/>
    <property type="evidence" value="ECO:0007669"/>
    <property type="project" value="UniProtKB-UniRule"/>
</dbReference>
<dbReference type="InterPro" id="IPR011862">
    <property type="entry name" value="Phos-bd"/>
</dbReference>
<feature type="domain" description="PBP" evidence="5">
    <location>
        <begin position="28"/>
        <end position="283"/>
    </location>
</feature>
<evidence type="ECO:0000256" key="2">
    <source>
        <dbReference type="ARBA" id="ARBA00022448"/>
    </source>
</evidence>
<dbReference type="GO" id="GO:0006817">
    <property type="term" value="P:phosphate ion transport"/>
    <property type="evidence" value="ECO:0007669"/>
    <property type="project" value="UniProtKB-UniRule"/>
</dbReference>
<accession>A0A1U7HKN4</accession>
<keyword evidence="3 4" id="KW-0732">Signal</keyword>
<comment type="caution">
    <text evidence="6">The sequence shown here is derived from an EMBL/GenBank/DDBJ whole genome shotgun (WGS) entry which is preliminary data.</text>
</comment>
<keyword evidence="2 4" id="KW-0813">Transport</keyword>
<dbReference type="InterPro" id="IPR050811">
    <property type="entry name" value="Phosphate_ABC_transporter"/>
</dbReference>
<dbReference type="Proteomes" id="UP000186868">
    <property type="component" value="Unassembled WGS sequence"/>
</dbReference>
<protein>
    <recommendedName>
        <fullName evidence="4">Phosphate-binding protein</fullName>
    </recommendedName>
</protein>
<dbReference type="PANTHER" id="PTHR30570">
    <property type="entry name" value="PERIPLASMIC PHOSPHATE BINDING COMPONENT OF PHOSPHATE ABC TRANSPORTER"/>
    <property type="match status" value="1"/>
</dbReference>